<dbReference type="VEuPathDB" id="CryptoDB:cubi_00980"/>
<gene>
    <name evidence="2" type="ORF">cubi_00980</name>
</gene>
<evidence type="ECO:0000313" key="2">
    <source>
        <dbReference type="EMBL" id="OII70835.1"/>
    </source>
</evidence>
<keyword evidence="1" id="KW-0175">Coiled coil</keyword>
<dbReference type="Proteomes" id="UP000186176">
    <property type="component" value="Unassembled WGS sequence"/>
</dbReference>
<dbReference type="EMBL" id="LRBP01000039">
    <property type="protein sequence ID" value="OII70835.1"/>
    <property type="molecule type" value="Genomic_DNA"/>
</dbReference>
<reference evidence="2 3" key="1">
    <citation type="submission" date="2016-10" db="EMBL/GenBank/DDBJ databases">
        <title>Reductive evolution of mitochondrial metabolism and differential evolution of invasion-related proteins in Cryptosporidium.</title>
        <authorList>
            <person name="Liu S."/>
            <person name="Roellig D.M."/>
            <person name="Guo Y."/>
            <person name="Li N."/>
            <person name="Frace M.A."/>
            <person name="Tang K."/>
            <person name="Zhang L."/>
            <person name="Feng Y."/>
            <person name="Xiao L."/>
        </authorList>
    </citation>
    <scope>NUCLEOTIDE SEQUENCE [LARGE SCALE GENOMIC DNA]</scope>
    <source>
        <strain evidence="2">39726</strain>
    </source>
</reference>
<organism evidence="2 3">
    <name type="scientific">Cryptosporidium ubiquitum</name>
    <dbReference type="NCBI Taxonomy" id="857276"/>
    <lineage>
        <taxon>Eukaryota</taxon>
        <taxon>Sar</taxon>
        <taxon>Alveolata</taxon>
        <taxon>Apicomplexa</taxon>
        <taxon>Conoidasida</taxon>
        <taxon>Coccidia</taxon>
        <taxon>Eucoccidiorida</taxon>
        <taxon>Eimeriorina</taxon>
        <taxon>Cryptosporidiidae</taxon>
        <taxon>Cryptosporidium</taxon>
    </lineage>
</organism>
<sequence length="293" mass="33345">MFKYLILLNTLVIIYTFYFNSNKLEENFILDISLIKTANTETNTGAPLVSNAQVREFGVFTGKGTNTISAYVTSFGIGFDLSVNKKCSTKKIKILIQELENLMLKLFKNYGRNKELEKSQVNEAVQSPQLLNELNNLTEEIQNQNRVLENLLTELYACILSKTAIKYSNKSMRKNKKSCNLVYLVYHSSLKSMSKILISILKEVLEELSKSYNKCLKSINISPEMCYQLGVSISSVESSILSQNQVLTESKSEKKKCKRYLRNKLMTRILGRNQGRVSGKVISETEDSITTYL</sequence>
<name>A0A1J4MBI3_9CRYT</name>
<keyword evidence="3" id="KW-1185">Reference proteome</keyword>
<protein>
    <submittedName>
        <fullName evidence="2">Uncharacterized protein</fullName>
    </submittedName>
</protein>
<evidence type="ECO:0000256" key="1">
    <source>
        <dbReference type="SAM" id="Coils"/>
    </source>
</evidence>
<evidence type="ECO:0000313" key="3">
    <source>
        <dbReference type="Proteomes" id="UP000186176"/>
    </source>
</evidence>
<dbReference type="GeneID" id="39977771"/>
<dbReference type="AlphaFoldDB" id="A0A1J4MBI3"/>
<dbReference type="RefSeq" id="XP_028872943.1">
    <property type="nucleotide sequence ID" value="XM_029017992.1"/>
</dbReference>
<feature type="coiled-coil region" evidence="1">
    <location>
        <begin position="127"/>
        <end position="154"/>
    </location>
</feature>
<comment type="caution">
    <text evidence="2">The sequence shown here is derived from an EMBL/GenBank/DDBJ whole genome shotgun (WGS) entry which is preliminary data.</text>
</comment>
<accession>A0A1J4MBI3</accession>
<proteinExistence type="predicted"/>
<dbReference type="OrthoDB" id="343597at2759"/>